<evidence type="ECO:0000256" key="1">
    <source>
        <dbReference type="SAM" id="MobiDB-lite"/>
    </source>
</evidence>
<dbReference type="EMBL" id="JBJYXY010000001">
    <property type="protein sequence ID" value="MFN2977488.1"/>
    <property type="molecule type" value="Genomic_DNA"/>
</dbReference>
<proteinExistence type="predicted"/>
<dbReference type="NCBIfam" id="NF038399">
    <property type="entry name" value="NH_RiPP_Os17"/>
    <property type="match status" value="1"/>
</dbReference>
<name>A0ABW9KPP9_9BACT</name>
<organism evidence="3 4">
    <name type="scientific">Terriglobus aquaticus</name>
    <dbReference type="NCBI Taxonomy" id="940139"/>
    <lineage>
        <taxon>Bacteria</taxon>
        <taxon>Pseudomonadati</taxon>
        <taxon>Acidobacteriota</taxon>
        <taxon>Terriglobia</taxon>
        <taxon>Terriglobales</taxon>
        <taxon>Acidobacteriaceae</taxon>
        <taxon>Terriglobus</taxon>
    </lineage>
</organism>
<evidence type="ECO:0000313" key="4">
    <source>
        <dbReference type="Proteomes" id="UP001634747"/>
    </source>
</evidence>
<feature type="region of interest" description="Disordered" evidence="1">
    <location>
        <begin position="49"/>
        <end position="69"/>
    </location>
</feature>
<dbReference type="Proteomes" id="UP001634747">
    <property type="component" value="Unassembled WGS sequence"/>
</dbReference>
<feature type="transmembrane region" description="Helical" evidence="2">
    <location>
        <begin position="146"/>
        <end position="167"/>
    </location>
</feature>
<protein>
    <submittedName>
        <fullName evidence="3">Os1348 family NHLP clan protein</fullName>
    </submittedName>
</protein>
<keyword evidence="2" id="KW-0472">Membrane</keyword>
<dbReference type="RefSeq" id="WP_263414351.1">
    <property type="nucleotide sequence ID" value="NZ_BAABBH010000001.1"/>
</dbReference>
<keyword evidence="2" id="KW-1133">Transmembrane helix</keyword>
<keyword evidence="4" id="KW-1185">Reference proteome</keyword>
<feature type="compositionally biased region" description="Low complexity" evidence="1">
    <location>
        <begin position="249"/>
        <end position="268"/>
    </location>
</feature>
<evidence type="ECO:0000256" key="2">
    <source>
        <dbReference type="SAM" id="Phobius"/>
    </source>
</evidence>
<accession>A0ABW9KPP9</accession>
<sequence>MSQQDVWNVVGRAKLDRDFANRLFQDPDGTLKSEGVHLSPEELQAALAGQSPPLMGSPWPQSAAQPPQDPALQGLLQQEMAKQYRAQAERNMELGMFTVQTLKDTMKHATSTYKKINIMNQAMFWLGMSLFVFAVGYAVYSHKLDYSLVFAGLGTLSFIATFITGPLGKTQGALSDLISAEIAFMSYFEQIFLIEGLARIPCPDNPMQPDPARVERASELMQLRSAETAELLHRYLTRTDKDAADDTGKTASTSKTTADATGALLSRT</sequence>
<feature type="compositionally biased region" description="Low complexity" evidence="1">
    <location>
        <begin position="58"/>
        <end position="69"/>
    </location>
</feature>
<gene>
    <name evidence="3" type="ORF">ACK2TP_17080</name>
</gene>
<feature type="region of interest" description="Disordered" evidence="1">
    <location>
        <begin position="243"/>
        <end position="268"/>
    </location>
</feature>
<reference evidence="3 4" key="1">
    <citation type="submission" date="2024-12" db="EMBL/GenBank/DDBJ databases">
        <authorList>
            <person name="Lee Y."/>
        </authorList>
    </citation>
    <scope>NUCLEOTIDE SEQUENCE [LARGE SCALE GENOMIC DNA]</scope>
    <source>
        <strain evidence="3 4">03SUJ4</strain>
    </source>
</reference>
<feature type="transmembrane region" description="Helical" evidence="2">
    <location>
        <begin position="122"/>
        <end position="140"/>
    </location>
</feature>
<evidence type="ECO:0000313" key="3">
    <source>
        <dbReference type="EMBL" id="MFN2977488.1"/>
    </source>
</evidence>
<comment type="caution">
    <text evidence="3">The sequence shown here is derived from an EMBL/GenBank/DDBJ whole genome shotgun (WGS) entry which is preliminary data.</text>
</comment>
<keyword evidence="2" id="KW-0812">Transmembrane</keyword>